<name>A0ABS8G5P1_9FIRM</name>
<evidence type="ECO:0000256" key="1">
    <source>
        <dbReference type="SAM" id="MobiDB-lite"/>
    </source>
</evidence>
<evidence type="ECO:0008006" key="5">
    <source>
        <dbReference type="Google" id="ProtNLM"/>
    </source>
</evidence>
<dbReference type="PANTHER" id="PTHR30024">
    <property type="entry name" value="ALIPHATIC SULFONATES-BINDING PROTEIN-RELATED"/>
    <property type="match status" value="1"/>
</dbReference>
<keyword evidence="4" id="KW-1185">Reference proteome</keyword>
<gene>
    <name evidence="3" type="ORF">LKD70_17840</name>
</gene>
<keyword evidence="2" id="KW-0732">Signal</keyword>
<comment type="caution">
    <text evidence="3">The sequence shown here is derived from an EMBL/GenBank/DDBJ whole genome shotgun (WGS) entry which is preliminary data.</text>
</comment>
<dbReference type="Gene3D" id="3.40.190.10">
    <property type="entry name" value="Periplasmic binding protein-like II"/>
    <property type="match status" value="2"/>
</dbReference>
<sequence>MKKMTRFISLLLAVIMLMALCAGCGSDSAGSDSAGSGESSSGDSENTSEENELTTVKIGITPYSMYVIWALADEWGIAEDYGLDLELTSFTGTAQGAQACVRGDVDITSACVNEHIACVETCTNLVNFSPLGDFRGFFFVGREAEISSWDSLVEEHDGDIEAAKEERLNDFKGSSWCVIPQRKALIVDAISQVGLTADDVTFIEFADDAKACEAFLAGEGDYYTGGDQQQMALMDMGGYVNAGGSDLLGPSGVWYDTFVCTDEFLNENYDLAKTVYECQLATVNAFNNNQQAGAEIASAYLTEATGSEYPVDDWFEMQTQWDIYVTLEDAANRFFNPEDSTYYWKTGADYNVKLLQDEGSITSDVDTDYYFKQSEEMFNDINSDEAAVEKINSYKTFEAP</sequence>
<accession>A0ABS8G5P1</accession>
<feature type="chain" id="PRO_5046661651" description="SsuA/THI5-like domain-containing protein" evidence="2">
    <location>
        <begin position="30"/>
        <end position="400"/>
    </location>
</feature>
<dbReference type="SUPFAM" id="SSF53850">
    <property type="entry name" value="Periplasmic binding protein-like II"/>
    <property type="match status" value="1"/>
</dbReference>
<evidence type="ECO:0000313" key="4">
    <source>
        <dbReference type="Proteomes" id="UP001198151"/>
    </source>
</evidence>
<feature type="region of interest" description="Disordered" evidence="1">
    <location>
        <begin position="32"/>
        <end position="52"/>
    </location>
</feature>
<reference evidence="3 4" key="1">
    <citation type="submission" date="2021-10" db="EMBL/GenBank/DDBJ databases">
        <title>Anaerobic single-cell dispensing facilitates the cultivation of human gut bacteria.</title>
        <authorList>
            <person name="Afrizal A."/>
        </authorList>
    </citation>
    <scope>NUCLEOTIDE SEQUENCE [LARGE SCALE GENOMIC DNA]</scope>
    <source>
        <strain evidence="3 4">CLA-AA-H200</strain>
    </source>
</reference>
<evidence type="ECO:0000313" key="3">
    <source>
        <dbReference type="EMBL" id="MCC2256244.1"/>
    </source>
</evidence>
<protein>
    <recommendedName>
        <fullName evidence="5">SsuA/THI5-like domain-containing protein</fullName>
    </recommendedName>
</protein>
<feature type="compositionally biased region" description="Low complexity" evidence="1">
    <location>
        <begin position="32"/>
        <end position="45"/>
    </location>
</feature>
<dbReference type="RefSeq" id="WP_227709218.1">
    <property type="nucleotide sequence ID" value="NZ_JAJEQX010000060.1"/>
</dbReference>
<organism evidence="3 4">
    <name type="scientific">Ruminococcus turbiniformis</name>
    <dbReference type="NCBI Taxonomy" id="2881258"/>
    <lineage>
        <taxon>Bacteria</taxon>
        <taxon>Bacillati</taxon>
        <taxon>Bacillota</taxon>
        <taxon>Clostridia</taxon>
        <taxon>Eubacteriales</taxon>
        <taxon>Oscillospiraceae</taxon>
        <taxon>Ruminococcus</taxon>
    </lineage>
</organism>
<proteinExistence type="predicted"/>
<evidence type="ECO:0000256" key="2">
    <source>
        <dbReference type="SAM" id="SignalP"/>
    </source>
</evidence>
<dbReference type="Proteomes" id="UP001198151">
    <property type="component" value="Unassembled WGS sequence"/>
</dbReference>
<feature type="signal peptide" evidence="2">
    <location>
        <begin position="1"/>
        <end position="29"/>
    </location>
</feature>
<dbReference type="EMBL" id="JAJEQX010000060">
    <property type="protein sequence ID" value="MCC2256244.1"/>
    <property type="molecule type" value="Genomic_DNA"/>
</dbReference>